<keyword evidence="3" id="KW-1185">Reference proteome</keyword>
<dbReference type="OrthoDB" id="9812626at2"/>
<dbReference type="PANTHER" id="PTHR14084">
    <property type="entry name" value="KYNURENINASE"/>
    <property type="match status" value="1"/>
</dbReference>
<dbReference type="GO" id="GO:0030429">
    <property type="term" value="F:kynureninase activity"/>
    <property type="evidence" value="ECO:0007669"/>
    <property type="project" value="InterPro"/>
</dbReference>
<evidence type="ECO:0000313" key="3">
    <source>
        <dbReference type="Proteomes" id="UP000005730"/>
    </source>
</evidence>
<reference evidence="2 3" key="1">
    <citation type="submission" date="2011-10" db="EMBL/GenBank/DDBJ databases">
        <title>The Noncontiguous Finished genome of Thermanaerovibrio velox DSM 12556.</title>
        <authorList>
            <consortium name="US DOE Joint Genome Institute (JGI-PGF)"/>
            <person name="Lucas S."/>
            <person name="Copeland A."/>
            <person name="Lapidus A."/>
            <person name="Glavina del Rio T."/>
            <person name="Dalin E."/>
            <person name="Tice H."/>
            <person name="Bruce D."/>
            <person name="Goodwin L."/>
            <person name="Pitluck S."/>
            <person name="Peters L."/>
            <person name="Mikhailova N."/>
            <person name="Teshima H."/>
            <person name="Kyrpides N."/>
            <person name="Mavromatis K."/>
            <person name="Ivanova N."/>
            <person name="Markowitz V."/>
            <person name="Cheng J.-F."/>
            <person name="Hugenholtz P."/>
            <person name="Woyke T."/>
            <person name="Wu D."/>
            <person name="Spring S."/>
            <person name="Brambilla E.-M."/>
            <person name="Klenk H.-P."/>
            <person name="Eisen J.A."/>
        </authorList>
    </citation>
    <scope>NUCLEOTIDE SEQUENCE [LARGE SCALE GENOMIC DNA]</scope>
    <source>
        <strain evidence="2 3">DSM 12556</strain>
    </source>
</reference>
<dbReference type="GO" id="GO:0005737">
    <property type="term" value="C:cytoplasm"/>
    <property type="evidence" value="ECO:0007669"/>
    <property type="project" value="InterPro"/>
</dbReference>
<dbReference type="HOGENOM" id="CLU_2582409_0_0_0"/>
<protein>
    <recommendedName>
        <fullName evidence="4">Kynureninase</fullName>
    </recommendedName>
</protein>
<sequence>MMRLEDMVDRARTMDMEDPLKVFRELFLIPQDVIYMDGNSLGLPPRESVEGVMRVLKEWENLGVDGWLKGEIPWFTMPEEMGRRMAP</sequence>
<dbReference type="GO" id="GO:0030170">
    <property type="term" value="F:pyridoxal phosphate binding"/>
    <property type="evidence" value="ECO:0007669"/>
    <property type="project" value="InterPro"/>
</dbReference>
<dbReference type="RefSeq" id="WP_006584115.1">
    <property type="nucleotide sequence ID" value="NZ_CM001377.1"/>
</dbReference>
<evidence type="ECO:0000256" key="1">
    <source>
        <dbReference type="ARBA" id="ARBA00022898"/>
    </source>
</evidence>
<organism evidence="2 3">
    <name type="scientific">Thermanaerovibrio velox DSM 12556</name>
    <dbReference type="NCBI Taxonomy" id="926567"/>
    <lineage>
        <taxon>Bacteria</taxon>
        <taxon>Thermotogati</taxon>
        <taxon>Synergistota</taxon>
        <taxon>Synergistia</taxon>
        <taxon>Synergistales</taxon>
        <taxon>Synergistaceae</taxon>
        <taxon>Thermanaerovibrio</taxon>
    </lineage>
</organism>
<name>H0UPR2_9BACT</name>
<gene>
    <name evidence="2" type="ORF">TheveDRAFT_1503</name>
</gene>
<dbReference type="InterPro" id="IPR015424">
    <property type="entry name" value="PyrdxlP-dep_Trfase"/>
</dbReference>
<dbReference type="STRING" id="926567.TheveDRAFT_1503"/>
<dbReference type="SUPFAM" id="SSF53383">
    <property type="entry name" value="PLP-dependent transferases"/>
    <property type="match status" value="1"/>
</dbReference>
<dbReference type="InterPro" id="IPR010111">
    <property type="entry name" value="Kynureninase"/>
</dbReference>
<evidence type="ECO:0000313" key="2">
    <source>
        <dbReference type="EMBL" id="EHM10621.1"/>
    </source>
</evidence>
<dbReference type="EMBL" id="CM001377">
    <property type="protein sequence ID" value="EHM10621.1"/>
    <property type="molecule type" value="Genomic_DNA"/>
</dbReference>
<proteinExistence type="predicted"/>
<dbReference type="InterPro" id="IPR015422">
    <property type="entry name" value="PyrdxlP-dep_Trfase_small"/>
</dbReference>
<dbReference type="PANTHER" id="PTHR14084:SF0">
    <property type="entry name" value="KYNURENINASE"/>
    <property type="match status" value="1"/>
</dbReference>
<dbReference type="Gene3D" id="3.90.1150.10">
    <property type="entry name" value="Aspartate Aminotransferase, domain 1"/>
    <property type="match status" value="1"/>
</dbReference>
<dbReference type="eggNOG" id="COG3844">
    <property type="taxonomic scope" value="Bacteria"/>
</dbReference>
<dbReference type="GO" id="GO:0019441">
    <property type="term" value="P:L-tryptophan catabolic process to kynurenine"/>
    <property type="evidence" value="ECO:0007669"/>
    <property type="project" value="TreeGrafter"/>
</dbReference>
<accession>H0UPR2</accession>
<keyword evidence="1" id="KW-0663">Pyridoxal phosphate</keyword>
<dbReference type="Proteomes" id="UP000005730">
    <property type="component" value="Chromosome"/>
</dbReference>
<evidence type="ECO:0008006" key="4">
    <source>
        <dbReference type="Google" id="ProtNLM"/>
    </source>
</evidence>
<dbReference type="GO" id="GO:0009435">
    <property type="term" value="P:NAD+ biosynthetic process"/>
    <property type="evidence" value="ECO:0007669"/>
    <property type="project" value="InterPro"/>
</dbReference>
<dbReference type="GO" id="GO:0043420">
    <property type="term" value="P:anthranilate metabolic process"/>
    <property type="evidence" value="ECO:0007669"/>
    <property type="project" value="TreeGrafter"/>
</dbReference>
<dbReference type="AlphaFoldDB" id="H0UPR2"/>